<feature type="compositionally biased region" description="Basic residues" evidence="1">
    <location>
        <begin position="51"/>
        <end position="60"/>
    </location>
</feature>
<dbReference type="InterPro" id="IPR009464">
    <property type="entry name" value="PCAF_N"/>
</dbReference>
<evidence type="ECO:0000313" key="3">
    <source>
        <dbReference type="EMBL" id="PIO14106.1"/>
    </source>
</evidence>
<feature type="compositionally biased region" description="Low complexity" evidence="1">
    <location>
        <begin position="18"/>
        <end position="37"/>
    </location>
</feature>
<keyword evidence="4" id="KW-1185">Reference proteome</keyword>
<proteinExistence type="predicted"/>
<gene>
    <name evidence="3" type="ORF">AB205_0105050</name>
</gene>
<feature type="compositionally biased region" description="Polar residues" evidence="1">
    <location>
        <begin position="1"/>
        <end position="16"/>
    </location>
</feature>
<dbReference type="Pfam" id="PF06466">
    <property type="entry name" value="PCAF_N"/>
    <property type="match status" value="1"/>
</dbReference>
<dbReference type="OrthoDB" id="1937912at2759"/>
<dbReference type="AlphaFoldDB" id="A0A2G9QEV1"/>
<evidence type="ECO:0000256" key="1">
    <source>
        <dbReference type="SAM" id="MobiDB-lite"/>
    </source>
</evidence>
<dbReference type="PANTHER" id="PTHR45750:SF1">
    <property type="entry name" value="HISTONE ACETYLTRANSFERASE KAT2A"/>
    <property type="match status" value="1"/>
</dbReference>
<protein>
    <recommendedName>
        <fullName evidence="2">PCAF N-terminal domain-containing protein</fullName>
    </recommendedName>
</protein>
<evidence type="ECO:0000259" key="2">
    <source>
        <dbReference type="Pfam" id="PF06466"/>
    </source>
</evidence>
<reference evidence="4" key="1">
    <citation type="journal article" date="2017" name="Nat. Commun.">
        <title>The North American bullfrog draft genome provides insight into hormonal regulation of long noncoding RNA.</title>
        <authorList>
            <person name="Hammond S.A."/>
            <person name="Warren R.L."/>
            <person name="Vandervalk B.P."/>
            <person name="Kucuk E."/>
            <person name="Khan H."/>
            <person name="Gibb E.A."/>
            <person name="Pandoh P."/>
            <person name="Kirk H."/>
            <person name="Zhao Y."/>
            <person name="Jones M."/>
            <person name="Mungall A.J."/>
            <person name="Coope R."/>
            <person name="Pleasance S."/>
            <person name="Moore R.A."/>
            <person name="Holt R.A."/>
            <person name="Round J.M."/>
            <person name="Ohora S."/>
            <person name="Walle B.V."/>
            <person name="Veldhoen N."/>
            <person name="Helbing C.C."/>
            <person name="Birol I."/>
        </authorList>
    </citation>
    <scope>NUCLEOTIDE SEQUENCE [LARGE SCALE GENOMIC DNA]</scope>
</reference>
<sequence length="126" mass="13034">MAELVQASQSRSSLQSPAGGQSATATAAAGGSSSGSSDPARPGLSQQQRASQRKAQVRALPRAKKLEKLGVFSACKANDVCKCNGWKNPNPQTAPRMDLQQPAASLSEPCRSCGHSLGMNASCYIT</sequence>
<feature type="domain" description="PCAF N-terminal" evidence="2">
    <location>
        <begin position="49"/>
        <end position="119"/>
    </location>
</feature>
<dbReference type="GO" id="GO:0010484">
    <property type="term" value="F:histone H3 acetyltransferase activity"/>
    <property type="evidence" value="ECO:0007669"/>
    <property type="project" value="TreeGrafter"/>
</dbReference>
<evidence type="ECO:0000313" key="4">
    <source>
        <dbReference type="Proteomes" id="UP000228934"/>
    </source>
</evidence>
<dbReference type="EMBL" id="KZ017617">
    <property type="protein sequence ID" value="PIO14106.1"/>
    <property type="molecule type" value="Genomic_DNA"/>
</dbReference>
<accession>A0A2G9QEV1</accession>
<dbReference type="GO" id="GO:0140672">
    <property type="term" value="C:ATAC complex"/>
    <property type="evidence" value="ECO:0007669"/>
    <property type="project" value="TreeGrafter"/>
</dbReference>
<feature type="region of interest" description="Disordered" evidence="1">
    <location>
        <begin position="1"/>
        <end position="60"/>
    </location>
</feature>
<dbReference type="Proteomes" id="UP000228934">
    <property type="component" value="Unassembled WGS sequence"/>
</dbReference>
<dbReference type="GO" id="GO:0045944">
    <property type="term" value="P:positive regulation of transcription by RNA polymerase II"/>
    <property type="evidence" value="ECO:0007669"/>
    <property type="project" value="TreeGrafter"/>
</dbReference>
<dbReference type="GO" id="GO:0005634">
    <property type="term" value="C:nucleus"/>
    <property type="evidence" value="ECO:0007669"/>
    <property type="project" value="InterPro"/>
</dbReference>
<dbReference type="InterPro" id="IPR037800">
    <property type="entry name" value="GCN5"/>
</dbReference>
<dbReference type="PANTHER" id="PTHR45750">
    <property type="entry name" value="GH11602P"/>
    <property type="match status" value="1"/>
</dbReference>
<organism evidence="3 4">
    <name type="scientific">Aquarana catesbeiana</name>
    <name type="common">American bullfrog</name>
    <name type="synonym">Rana catesbeiana</name>
    <dbReference type="NCBI Taxonomy" id="8400"/>
    <lineage>
        <taxon>Eukaryota</taxon>
        <taxon>Metazoa</taxon>
        <taxon>Chordata</taxon>
        <taxon>Craniata</taxon>
        <taxon>Vertebrata</taxon>
        <taxon>Euteleostomi</taxon>
        <taxon>Amphibia</taxon>
        <taxon>Batrachia</taxon>
        <taxon>Anura</taxon>
        <taxon>Neobatrachia</taxon>
        <taxon>Ranoidea</taxon>
        <taxon>Ranidae</taxon>
        <taxon>Aquarana</taxon>
    </lineage>
</organism>
<name>A0A2G9QEV1_AQUCT</name>